<accession>A0A439DG48</accession>
<comment type="caution">
    <text evidence="1">The sequence shown here is derived from an EMBL/GenBank/DDBJ whole genome shotgun (WGS) entry which is preliminary data.</text>
</comment>
<keyword evidence="2" id="KW-1185">Reference proteome</keyword>
<proteinExistence type="predicted"/>
<dbReference type="AlphaFoldDB" id="A0A439DG48"/>
<dbReference type="EMBL" id="RYZI01000028">
    <property type="protein sequence ID" value="RWA13378.1"/>
    <property type="molecule type" value="Genomic_DNA"/>
</dbReference>
<protein>
    <submittedName>
        <fullName evidence="1">Uncharacterized protein</fullName>
    </submittedName>
</protein>
<organism evidence="1 2">
    <name type="scientific">Xylaria grammica</name>
    <dbReference type="NCBI Taxonomy" id="363999"/>
    <lineage>
        <taxon>Eukaryota</taxon>
        <taxon>Fungi</taxon>
        <taxon>Dikarya</taxon>
        <taxon>Ascomycota</taxon>
        <taxon>Pezizomycotina</taxon>
        <taxon>Sordariomycetes</taxon>
        <taxon>Xylariomycetidae</taxon>
        <taxon>Xylariales</taxon>
        <taxon>Xylariaceae</taxon>
        <taxon>Xylaria</taxon>
    </lineage>
</organism>
<evidence type="ECO:0000313" key="1">
    <source>
        <dbReference type="EMBL" id="RWA13378.1"/>
    </source>
</evidence>
<sequence length="48" mass="5123">IRALGPDYMTCTAVRTPARKSDALGWELGPFAFLTVDEIVAHGESTSA</sequence>
<evidence type="ECO:0000313" key="2">
    <source>
        <dbReference type="Proteomes" id="UP000286045"/>
    </source>
</evidence>
<feature type="non-terminal residue" evidence="1">
    <location>
        <position position="1"/>
    </location>
</feature>
<name>A0A439DG48_9PEZI</name>
<reference evidence="1 2" key="1">
    <citation type="submission" date="2018-12" db="EMBL/GenBank/DDBJ databases">
        <title>Draft genome sequence of Xylaria grammica IHI A82.</title>
        <authorList>
            <person name="Buettner E."/>
            <person name="Kellner H."/>
        </authorList>
    </citation>
    <scope>NUCLEOTIDE SEQUENCE [LARGE SCALE GENOMIC DNA]</scope>
    <source>
        <strain evidence="1 2">IHI A82</strain>
    </source>
</reference>
<dbReference type="Proteomes" id="UP000286045">
    <property type="component" value="Unassembled WGS sequence"/>
</dbReference>
<gene>
    <name evidence="1" type="ORF">EKO27_g1704</name>
</gene>